<evidence type="ECO:0000313" key="2">
    <source>
        <dbReference type="Proteomes" id="UP000054387"/>
    </source>
</evidence>
<dbReference type="EMBL" id="LOPU01000039">
    <property type="protein sequence ID" value="KTG07800.1"/>
    <property type="molecule type" value="Genomic_DNA"/>
</dbReference>
<reference evidence="1 2" key="1">
    <citation type="submission" date="2015-12" db="EMBL/GenBank/DDBJ databases">
        <title>Haloprofundus marisrubri gen. nov., sp. nov., an extremely halophilic archaeon isolated from the Discovery deep brine-seawater interface in the Red Sea.</title>
        <authorList>
            <person name="Zhang G."/>
            <person name="Stingl U."/>
            <person name="Rashid M."/>
        </authorList>
    </citation>
    <scope>NUCLEOTIDE SEQUENCE [LARGE SCALE GENOMIC DNA]</scope>
    <source>
        <strain evidence="1 2">SB9</strain>
    </source>
</reference>
<organism evidence="1 2">
    <name type="scientific">Haloprofundus marisrubri</name>
    <dbReference type="NCBI Taxonomy" id="1514971"/>
    <lineage>
        <taxon>Archaea</taxon>
        <taxon>Methanobacteriati</taxon>
        <taxon>Methanobacteriota</taxon>
        <taxon>Stenosarchaea group</taxon>
        <taxon>Halobacteria</taxon>
        <taxon>Halobacteriales</taxon>
        <taxon>Haloferacaceae</taxon>
        <taxon>Haloprofundus</taxon>
    </lineage>
</organism>
<protein>
    <recommendedName>
        <fullName evidence="3">Small CPxCG-related zinc finger protein</fullName>
    </recommendedName>
</protein>
<dbReference type="InterPro" id="IPR055985">
    <property type="entry name" value="DUF7563"/>
</dbReference>
<gene>
    <name evidence="1" type="ORF">AUR64_02120</name>
</gene>
<comment type="caution">
    <text evidence="1">The sequence shown here is derived from an EMBL/GenBank/DDBJ whole genome shotgun (WGS) entry which is preliminary data.</text>
</comment>
<dbReference type="Pfam" id="PF24444">
    <property type="entry name" value="DUF7563"/>
    <property type="match status" value="1"/>
</dbReference>
<dbReference type="Proteomes" id="UP000054387">
    <property type="component" value="Unassembled WGS sequence"/>
</dbReference>
<keyword evidence="2" id="KW-1185">Reference proteome</keyword>
<dbReference type="AlphaFoldDB" id="A0A0W1R378"/>
<sequence length="74" mass="8415">MSSDIQATQTDDYEVETRRSRIPDTRCQNCAGHVTLQFRRVFGDREDVVHGCHECLTNQELYSGVGAGLTEVRR</sequence>
<evidence type="ECO:0008006" key="3">
    <source>
        <dbReference type="Google" id="ProtNLM"/>
    </source>
</evidence>
<dbReference type="RefSeq" id="WP_058583492.1">
    <property type="nucleotide sequence ID" value="NZ_LOPU01000039.1"/>
</dbReference>
<accession>A0A0W1R378</accession>
<evidence type="ECO:0000313" key="1">
    <source>
        <dbReference type="EMBL" id="KTG07800.1"/>
    </source>
</evidence>
<proteinExistence type="predicted"/>
<name>A0A0W1R378_9EURY</name>